<dbReference type="AlphaFoldDB" id="A0A6H9US44"/>
<protein>
    <submittedName>
        <fullName evidence="2">Uncharacterized protein</fullName>
    </submittedName>
</protein>
<feature type="compositionally biased region" description="Polar residues" evidence="1">
    <location>
        <begin position="50"/>
        <end position="77"/>
    </location>
</feature>
<accession>A0A6H9US44</accession>
<keyword evidence="3" id="KW-1185">Reference proteome</keyword>
<dbReference type="Proteomes" id="UP000442707">
    <property type="component" value="Unassembled WGS sequence"/>
</dbReference>
<evidence type="ECO:0000256" key="1">
    <source>
        <dbReference type="SAM" id="MobiDB-lite"/>
    </source>
</evidence>
<dbReference type="RefSeq" id="WP_150955776.1">
    <property type="nucleotide sequence ID" value="NZ_VZRB01000034.1"/>
</dbReference>
<gene>
    <name evidence="2" type="ORF">F7R91_33610</name>
</gene>
<organism evidence="2 3">
    <name type="scientific">Streptomyces luteolifulvus</name>
    <dbReference type="NCBI Taxonomy" id="2615112"/>
    <lineage>
        <taxon>Bacteria</taxon>
        <taxon>Bacillati</taxon>
        <taxon>Actinomycetota</taxon>
        <taxon>Actinomycetes</taxon>
        <taxon>Kitasatosporales</taxon>
        <taxon>Streptomycetaceae</taxon>
        <taxon>Streptomyces</taxon>
    </lineage>
</organism>
<dbReference type="EMBL" id="VZRB01000034">
    <property type="protein sequence ID" value="KAB1141146.1"/>
    <property type="molecule type" value="Genomic_DNA"/>
</dbReference>
<feature type="region of interest" description="Disordered" evidence="1">
    <location>
        <begin position="32"/>
        <end position="87"/>
    </location>
</feature>
<name>A0A6H9US44_9ACTN</name>
<sequence>MTASRRSRSPRLLLIATVVLAVTGLVLLEMPTGSPQSSAPAVTAEASRPAATSPSRQRGPSETVTTAAATPTQSALASQLPPHGEGVAGDRIIQQSLEAAWPADLPARDDAQLVAAGRSLLTADATGIGRSKWPQVFGNQDQAIAPAFSRLRVQAAIARRDQKPDRAVVHLVWAGADRGGTYTDRRITDWYFTRTSTKGSTTWTPQPHP</sequence>
<reference evidence="2 3" key="1">
    <citation type="submission" date="2019-09" db="EMBL/GenBank/DDBJ databases">
        <title>Screening of Novel Bioactive Compounds from Soil-Associated.</title>
        <authorList>
            <person name="Zhao S."/>
        </authorList>
    </citation>
    <scope>NUCLEOTIDE SEQUENCE [LARGE SCALE GENOMIC DNA]</scope>
    <source>
        <strain evidence="2 3">HIT-DPA4</strain>
    </source>
</reference>
<proteinExistence type="predicted"/>
<evidence type="ECO:0000313" key="3">
    <source>
        <dbReference type="Proteomes" id="UP000442707"/>
    </source>
</evidence>
<comment type="caution">
    <text evidence="2">The sequence shown here is derived from an EMBL/GenBank/DDBJ whole genome shotgun (WGS) entry which is preliminary data.</text>
</comment>
<evidence type="ECO:0000313" key="2">
    <source>
        <dbReference type="EMBL" id="KAB1141146.1"/>
    </source>
</evidence>